<dbReference type="Proteomes" id="UP000251800">
    <property type="component" value="Unassembled WGS sequence"/>
</dbReference>
<sequence>MAHDWFEFPDRDALAAALGARIGERLAEAIDTRKQASLVVSGGRTPVRLFGALSKLPLNWSSIHVLPADERWVDEQEAASNVGLIRRELVRDQAAAAHVISLKTPHTLPESGQMVAEARVAEVGFPLDVVVLGMGNDGHTASLFPDAPELTGVLDSDHACEVVRPPSQPTARMTLTPVALNNARHQFLHIEGDDKRETFERAIADRDVEAMPVRTVLFDRGPRLQVYWSP</sequence>
<dbReference type="Pfam" id="PF01182">
    <property type="entry name" value="Glucosamine_iso"/>
    <property type="match status" value="1"/>
</dbReference>
<reference evidence="9 10" key="1">
    <citation type="submission" date="2018-05" db="EMBL/GenBank/DDBJ databases">
        <title>Abyssibacter profundi OUC007T gen. nov., sp. nov, a marine bacterium isolated from seawater of the Mariana Trench.</title>
        <authorList>
            <person name="Zhou S."/>
        </authorList>
    </citation>
    <scope>NUCLEOTIDE SEQUENCE [LARGE SCALE GENOMIC DNA]</scope>
    <source>
        <strain evidence="9 10">OUC007</strain>
    </source>
</reference>
<evidence type="ECO:0000256" key="1">
    <source>
        <dbReference type="ARBA" id="ARBA00000832"/>
    </source>
</evidence>
<evidence type="ECO:0000259" key="8">
    <source>
        <dbReference type="Pfam" id="PF01182"/>
    </source>
</evidence>
<comment type="catalytic activity">
    <reaction evidence="1 7">
        <text>6-phospho-D-glucono-1,5-lactone + H2O = 6-phospho-D-gluconate + H(+)</text>
        <dbReference type="Rhea" id="RHEA:12556"/>
        <dbReference type="ChEBI" id="CHEBI:15377"/>
        <dbReference type="ChEBI" id="CHEBI:15378"/>
        <dbReference type="ChEBI" id="CHEBI:57955"/>
        <dbReference type="ChEBI" id="CHEBI:58759"/>
        <dbReference type="EC" id="3.1.1.31"/>
    </reaction>
</comment>
<evidence type="ECO:0000256" key="4">
    <source>
        <dbReference type="ARBA" id="ARBA00010662"/>
    </source>
</evidence>
<dbReference type="SUPFAM" id="SSF100950">
    <property type="entry name" value="NagB/RpiA/CoA transferase-like"/>
    <property type="match status" value="1"/>
</dbReference>
<dbReference type="CDD" id="cd01400">
    <property type="entry name" value="6PGL"/>
    <property type="match status" value="1"/>
</dbReference>
<dbReference type="InterPro" id="IPR005900">
    <property type="entry name" value="6-phosphogluconolactonase_DevB"/>
</dbReference>
<keyword evidence="10" id="KW-1185">Reference proteome</keyword>
<dbReference type="UniPathway" id="UPA00115">
    <property type="reaction ID" value="UER00409"/>
</dbReference>
<dbReference type="GO" id="GO:0017057">
    <property type="term" value="F:6-phosphogluconolactonase activity"/>
    <property type="evidence" value="ECO:0007669"/>
    <property type="project" value="UniProtKB-UniRule"/>
</dbReference>
<dbReference type="Gene3D" id="3.40.50.1360">
    <property type="match status" value="1"/>
</dbReference>
<dbReference type="EMBL" id="QEQK01000001">
    <property type="protein sequence ID" value="PWN57812.1"/>
    <property type="molecule type" value="Genomic_DNA"/>
</dbReference>
<dbReference type="NCBIfam" id="TIGR01198">
    <property type="entry name" value="pgl"/>
    <property type="match status" value="1"/>
</dbReference>
<dbReference type="InterPro" id="IPR039104">
    <property type="entry name" value="6PGL"/>
</dbReference>
<dbReference type="EC" id="3.1.1.31" evidence="5 7"/>
<accession>A0A363UQQ7</accession>
<protein>
    <recommendedName>
        <fullName evidence="6 7">6-phosphogluconolactonase</fullName>
        <shortName evidence="7">6PGL</shortName>
        <ecNumber evidence="5 7">3.1.1.31</ecNumber>
    </recommendedName>
</protein>
<evidence type="ECO:0000256" key="7">
    <source>
        <dbReference type="RuleBase" id="RU365095"/>
    </source>
</evidence>
<comment type="similarity">
    <text evidence="4 7">Belongs to the glucosamine/galactosamine-6-phosphate isomerase family. 6-phosphogluconolactonase subfamily.</text>
</comment>
<dbReference type="InterPro" id="IPR037171">
    <property type="entry name" value="NagB/RpiA_transferase-like"/>
</dbReference>
<evidence type="ECO:0000256" key="6">
    <source>
        <dbReference type="ARBA" id="ARBA00020337"/>
    </source>
</evidence>
<evidence type="ECO:0000313" key="10">
    <source>
        <dbReference type="Proteomes" id="UP000251800"/>
    </source>
</evidence>
<dbReference type="InterPro" id="IPR006148">
    <property type="entry name" value="Glc/Gal-6P_isomerase"/>
</dbReference>
<evidence type="ECO:0000256" key="5">
    <source>
        <dbReference type="ARBA" id="ARBA00013198"/>
    </source>
</evidence>
<organism evidence="9 10">
    <name type="scientific">Abyssibacter profundi</name>
    <dbReference type="NCBI Taxonomy" id="2182787"/>
    <lineage>
        <taxon>Bacteria</taxon>
        <taxon>Pseudomonadati</taxon>
        <taxon>Pseudomonadota</taxon>
        <taxon>Gammaproteobacteria</taxon>
        <taxon>Chromatiales</taxon>
        <taxon>Oceanococcaceae</taxon>
        <taxon>Abyssibacter</taxon>
    </lineage>
</organism>
<feature type="domain" description="Glucosamine/galactosamine-6-phosphate isomerase" evidence="8">
    <location>
        <begin position="9"/>
        <end position="217"/>
    </location>
</feature>
<comment type="caution">
    <text evidence="9">The sequence shown here is derived from an EMBL/GenBank/DDBJ whole genome shotgun (WGS) entry which is preliminary data.</text>
</comment>
<dbReference type="RefSeq" id="WP_109718669.1">
    <property type="nucleotide sequence ID" value="NZ_QEQK01000001.1"/>
</dbReference>
<evidence type="ECO:0000256" key="2">
    <source>
        <dbReference type="ARBA" id="ARBA00002681"/>
    </source>
</evidence>
<evidence type="ECO:0000256" key="3">
    <source>
        <dbReference type="ARBA" id="ARBA00004961"/>
    </source>
</evidence>
<dbReference type="PANTHER" id="PTHR11054">
    <property type="entry name" value="6-PHOSPHOGLUCONOLACTONASE"/>
    <property type="match status" value="1"/>
</dbReference>
<gene>
    <name evidence="7 9" type="primary">pgl</name>
    <name evidence="9" type="ORF">DEH80_01350</name>
</gene>
<keyword evidence="7" id="KW-0378">Hydrolase</keyword>
<dbReference type="GO" id="GO:0005975">
    <property type="term" value="P:carbohydrate metabolic process"/>
    <property type="evidence" value="ECO:0007669"/>
    <property type="project" value="UniProtKB-UniRule"/>
</dbReference>
<comment type="function">
    <text evidence="2 7">Hydrolysis of 6-phosphogluconolactone to 6-phosphogluconate.</text>
</comment>
<dbReference type="AlphaFoldDB" id="A0A363UQQ7"/>
<dbReference type="PANTHER" id="PTHR11054:SF0">
    <property type="entry name" value="6-PHOSPHOGLUCONOLACTONASE"/>
    <property type="match status" value="1"/>
</dbReference>
<comment type="pathway">
    <text evidence="3 7">Carbohydrate degradation; pentose phosphate pathway; D-ribulose 5-phosphate from D-glucose 6-phosphate (oxidative stage): step 2/3.</text>
</comment>
<name>A0A363UQQ7_9GAMM</name>
<proteinExistence type="inferred from homology"/>
<dbReference type="GO" id="GO:0006098">
    <property type="term" value="P:pentose-phosphate shunt"/>
    <property type="evidence" value="ECO:0007669"/>
    <property type="project" value="UniProtKB-UniPathway"/>
</dbReference>
<dbReference type="OrthoDB" id="9810967at2"/>
<evidence type="ECO:0000313" key="9">
    <source>
        <dbReference type="EMBL" id="PWN57812.1"/>
    </source>
</evidence>